<dbReference type="InterPro" id="IPR002156">
    <property type="entry name" value="RNaseH_domain"/>
</dbReference>
<keyword evidence="3" id="KW-1185">Reference proteome</keyword>
<comment type="caution">
    <text evidence="2">The sequence shown here is derived from an EMBL/GenBank/DDBJ whole genome shotgun (WGS) entry which is preliminary data.</text>
</comment>
<dbReference type="InterPro" id="IPR053151">
    <property type="entry name" value="RNase_H-like"/>
</dbReference>
<evidence type="ECO:0000313" key="2">
    <source>
        <dbReference type="EMBL" id="MBA0792493.1"/>
    </source>
</evidence>
<dbReference type="EMBL" id="JABFAD010000002">
    <property type="protein sequence ID" value="MBA0792493.1"/>
    <property type="molecule type" value="Genomic_DNA"/>
</dbReference>
<organism evidence="2 3">
    <name type="scientific">Gossypium harknessii</name>
    <dbReference type="NCBI Taxonomy" id="34285"/>
    <lineage>
        <taxon>Eukaryota</taxon>
        <taxon>Viridiplantae</taxon>
        <taxon>Streptophyta</taxon>
        <taxon>Embryophyta</taxon>
        <taxon>Tracheophyta</taxon>
        <taxon>Spermatophyta</taxon>
        <taxon>Magnoliopsida</taxon>
        <taxon>eudicotyledons</taxon>
        <taxon>Gunneridae</taxon>
        <taxon>Pentapetalae</taxon>
        <taxon>rosids</taxon>
        <taxon>malvids</taxon>
        <taxon>Malvales</taxon>
        <taxon>Malvaceae</taxon>
        <taxon>Malvoideae</taxon>
        <taxon>Gossypium</taxon>
    </lineage>
</organism>
<accession>A0A7J9G4Q2</accession>
<reference evidence="2 3" key="1">
    <citation type="journal article" date="2019" name="Genome Biol. Evol.">
        <title>Insights into the evolution of the New World diploid cottons (Gossypium, subgenus Houzingenia) based on genome sequencing.</title>
        <authorList>
            <person name="Grover C.E."/>
            <person name="Arick M.A. 2nd"/>
            <person name="Thrash A."/>
            <person name="Conover J.L."/>
            <person name="Sanders W.S."/>
            <person name="Peterson D.G."/>
            <person name="Frelichowski J.E."/>
            <person name="Scheffler J.A."/>
            <person name="Scheffler B.E."/>
            <person name="Wendel J.F."/>
        </authorList>
    </citation>
    <scope>NUCLEOTIDE SEQUENCE [LARGE SCALE GENOMIC DNA]</scope>
    <source>
        <strain evidence="2">0</strain>
        <tissue evidence="2">Leaf</tissue>
    </source>
</reference>
<dbReference type="InterPro" id="IPR012337">
    <property type="entry name" value="RNaseH-like_sf"/>
</dbReference>
<feature type="domain" description="RNase H type-1" evidence="1">
    <location>
        <begin position="68"/>
        <end position="121"/>
    </location>
</feature>
<dbReference type="CDD" id="cd06222">
    <property type="entry name" value="RNase_H_like"/>
    <property type="match status" value="1"/>
</dbReference>
<gene>
    <name evidence="2" type="ORF">Gohar_016987</name>
</gene>
<dbReference type="Proteomes" id="UP000593560">
    <property type="component" value="Unassembled WGS sequence"/>
</dbReference>
<dbReference type="Gene3D" id="3.30.420.10">
    <property type="entry name" value="Ribonuclease H-like superfamily/Ribonuclease H"/>
    <property type="match status" value="1"/>
</dbReference>
<proteinExistence type="predicted"/>
<protein>
    <recommendedName>
        <fullName evidence="1">RNase H type-1 domain-containing protein</fullName>
    </recommendedName>
</protein>
<dbReference type="InterPro" id="IPR036397">
    <property type="entry name" value="RNaseH_sf"/>
</dbReference>
<evidence type="ECO:0000313" key="3">
    <source>
        <dbReference type="Proteomes" id="UP000593560"/>
    </source>
</evidence>
<evidence type="ECO:0000259" key="1">
    <source>
        <dbReference type="Pfam" id="PF13456"/>
    </source>
</evidence>
<dbReference type="PANTHER" id="PTHR47723">
    <property type="entry name" value="OS05G0353850 PROTEIN"/>
    <property type="match status" value="1"/>
</dbReference>
<dbReference type="AlphaFoldDB" id="A0A7J9G4Q2"/>
<dbReference type="Pfam" id="PF13456">
    <property type="entry name" value="RVT_3"/>
    <property type="match status" value="1"/>
</dbReference>
<name>A0A7J9G4Q2_9ROSI</name>
<dbReference type="GO" id="GO:0004523">
    <property type="term" value="F:RNA-DNA hybrid ribonuclease activity"/>
    <property type="evidence" value="ECO:0007669"/>
    <property type="project" value="InterPro"/>
</dbReference>
<dbReference type="InterPro" id="IPR044730">
    <property type="entry name" value="RNase_H-like_dom_plant"/>
</dbReference>
<sequence>MPFWGTYLSSLEELQPLHLSGSFWSLREIIKVLYYWAKHFSSTFRDEPKGCYESFLEEWNFGNRVLINIDGAVQLDSGNVAAGGVVRDENGYWIFGYNRRLEKCSIFYAELWGILEGLKLIQ</sequence>
<dbReference type="OrthoDB" id="1937258at2759"/>
<dbReference type="PANTHER" id="PTHR47723:SF19">
    <property type="entry name" value="POLYNUCLEOTIDYL TRANSFERASE, RIBONUCLEASE H-LIKE SUPERFAMILY PROTEIN"/>
    <property type="match status" value="1"/>
</dbReference>
<dbReference type="GO" id="GO:0003676">
    <property type="term" value="F:nucleic acid binding"/>
    <property type="evidence" value="ECO:0007669"/>
    <property type="project" value="InterPro"/>
</dbReference>
<dbReference type="SUPFAM" id="SSF53098">
    <property type="entry name" value="Ribonuclease H-like"/>
    <property type="match status" value="1"/>
</dbReference>